<organism evidence="13 14">
    <name type="scientific">Coemansia aciculifera</name>
    <dbReference type="NCBI Taxonomy" id="417176"/>
    <lineage>
        <taxon>Eukaryota</taxon>
        <taxon>Fungi</taxon>
        <taxon>Fungi incertae sedis</taxon>
        <taxon>Zoopagomycota</taxon>
        <taxon>Kickxellomycotina</taxon>
        <taxon>Kickxellomycetes</taxon>
        <taxon>Kickxellales</taxon>
        <taxon>Kickxellaceae</taxon>
        <taxon>Coemansia</taxon>
    </lineage>
</organism>
<keyword evidence="14" id="KW-1185">Reference proteome</keyword>
<evidence type="ECO:0000256" key="4">
    <source>
        <dbReference type="ARBA" id="ARBA00022723"/>
    </source>
</evidence>
<gene>
    <name evidence="13" type="primary">STE23_4</name>
    <name evidence="13" type="ORF">GGH94_001561</name>
</gene>
<dbReference type="InterPro" id="IPR001431">
    <property type="entry name" value="Pept_M16_Zn_BS"/>
</dbReference>
<reference evidence="13" key="1">
    <citation type="submission" date="2022-07" db="EMBL/GenBank/DDBJ databases">
        <title>Phylogenomic reconstructions and comparative analyses of Kickxellomycotina fungi.</title>
        <authorList>
            <person name="Reynolds N.K."/>
            <person name="Stajich J.E."/>
            <person name="Barry K."/>
            <person name="Grigoriev I.V."/>
            <person name="Crous P."/>
            <person name="Smith M.E."/>
        </authorList>
    </citation>
    <scope>NUCLEOTIDE SEQUENCE</scope>
    <source>
        <strain evidence="13">RSA 476</strain>
    </source>
</reference>
<comment type="similarity">
    <text evidence="2 8">Belongs to the peptidase M16 family.</text>
</comment>
<dbReference type="EC" id="3.4.24.56" evidence="13"/>
<evidence type="ECO:0000256" key="5">
    <source>
        <dbReference type="ARBA" id="ARBA00022801"/>
    </source>
</evidence>
<dbReference type="Pfam" id="PF00675">
    <property type="entry name" value="Peptidase_M16"/>
    <property type="match status" value="1"/>
</dbReference>
<dbReference type="GO" id="GO:0051603">
    <property type="term" value="P:proteolysis involved in protein catabolic process"/>
    <property type="evidence" value="ECO:0007669"/>
    <property type="project" value="TreeGrafter"/>
</dbReference>
<feature type="domain" description="Peptidase M16 C-terminal" evidence="10">
    <location>
        <begin position="219"/>
        <end position="393"/>
    </location>
</feature>
<dbReference type="InterPro" id="IPR011765">
    <property type="entry name" value="Pept_M16_N"/>
</dbReference>
<keyword evidence="6" id="KW-0862">Zinc</keyword>
<dbReference type="SUPFAM" id="SSF63411">
    <property type="entry name" value="LuxS/MPP-like metallohydrolase"/>
    <property type="match status" value="4"/>
</dbReference>
<sequence length="1107" mass="125191">MDFCKNYPLPDWTSGFEQRKTPVLQLPYEEYTGPMEKSASDTNDYKLIRLPNNLVVMCVQDAETETAAATMSVNVGSNMDPVELQGLAHFLEHMLFMGTEKYADENEFTSFISEHSGDSNAWTQFSRTTFYFGITNDAFEEALDRFASFFTSPLFKQDCVDRELCAVDSEFKGLLNSDFWRSHQIECKLCSSGHPYSKFMPGNIETLQQGAKDHGLDLHEELLKFYNKYYSSDIMKLVVYGNHSLEQLAEWAASKFSDVKSRGDSVQRIFDHPASAEFLGKAVYYETVDDTHTMSMDFPVPEVKAMYRSDPFNYISHLIRHEGQGSVMAYLKQKGWAIGLSAGMNTNQNKGFSEFNISISATPEGFEHYEDIMRAVFAYVRMLVSSGPQEWVHHEMSSLMKIGFDYRKKSDAVSQALNYMNHIFNEYLAPEHVLSKSCAYEEFDFAAILHCLSFINPDNFRVFIGALKHKSIDCSEIEPYFGAAYHVDIIPADFLRELASDDIHVDGLGLPEKNEFMPTDFTIKNTDMLGTAAVLRPTLLKLNDNFELWFKQDDQFSTAKGSISLSINVPTVSSSPQNHIMSKLYCSMLNSDLGEDLYNAACAGLNFYVYPTNSTVEIYVAGFSSKLPELLKTIVERVRAFKVDSTQFLVYMAKFKQAFGNVANYTPAGLCGTYTNYINNSSMWHYQLVESELSKINLDKLQAHVDSLFDVTFTKMCMVGNFDEEEALKVADNVQDVIKPSPNLGYTSNKVRAYNFEPGYYVHQLQMPNDDCVNSAVECSIYCGLQSDKRQVVLLEILEEVVHDSFFAQLRTKHQLGYKVGASSSSYLGGKSVLTLHIEGESNPMFMTLHINRFIHEMQQRLIDMTDEQFDNRVKSLINIYQERIKNIDEEAGIYKGHVCSDTYNFNLCDIKIGFLQSIAKGELLEFWNKYVNPSTASRYTRIDVHMWSTKIWKPTVGDFKEYSAKTLALYGCMHSEGNDALDIGKVDEFITTTIAARKEQSDVSDDSGSLLAELNNVSLSASGAMYTAGESAERATHTGTALELAIKDRETFGNYADVSRTNFATIGMEKTPDGIWLMTDYRKFQATQQQFSLGISSEVLVPKYSS</sequence>
<evidence type="ECO:0000256" key="6">
    <source>
        <dbReference type="ARBA" id="ARBA00022833"/>
    </source>
</evidence>
<dbReference type="GO" id="GO:0005739">
    <property type="term" value="C:mitochondrion"/>
    <property type="evidence" value="ECO:0007669"/>
    <property type="project" value="TreeGrafter"/>
</dbReference>
<dbReference type="Gene3D" id="3.30.830.10">
    <property type="entry name" value="Metalloenzyme, LuxS/M16 peptidase-like"/>
    <property type="match status" value="4"/>
</dbReference>
<dbReference type="AlphaFoldDB" id="A0A9W8ILE9"/>
<dbReference type="InterPro" id="IPR054734">
    <property type="entry name" value="PqqF-like_C_4"/>
</dbReference>
<dbReference type="InterPro" id="IPR007863">
    <property type="entry name" value="Peptidase_M16_C"/>
</dbReference>
<dbReference type="PANTHER" id="PTHR43690">
    <property type="entry name" value="NARDILYSIN"/>
    <property type="match status" value="1"/>
</dbReference>
<evidence type="ECO:0000259" key="12">
    <source>
        <dbReference type="Pfam" id="PF22456"/>
    </source>
</evidence>
<protein>
    <submittedName>
        <fullName evidence="13">Metalloprotease</fullName>
        <ecNumber evidence="13">3.4.24.56</ecNumber>
    </submittedName>
</protein>
<evidence type="ECO:0000313" key="13">
    <source>
        <dbReference type="EMBL" id="KAJ2866370.1"/>
    </source>
</evidence>
<evidence type="ECO:0000256" key="3">
    <source>
        <dbReference type="ARBA" id="ARBA00022670"/>
    </source>
</evidence>
<dbReference type="GO" id="GO:0043171">
    <property type="term" value="P:peptide catabolic process"/>
    <property type="evidence" value="ECO:0007669"/>
    <property type="project" value="TreeGrafter"/>
</dbReference>
<comment type="cofactor">
    <cofactor evidence="1">
        <name>Zn(2+)</name>
        <dbReference type="ChEBI" id="CHEBI:29105"/>
    </cofactor>
</comment>
<dbReference type="Proteomes" id="UP001140074">
    <property type="component" value="Unassembled WGS sequence"/>
</dbReference>
<feature type="domain" description="Peptidase M16 N-terminal" evidence="9">
    <location>
        <begin position="56"/>
        <end position="188"/>
    </location>
</feature>
<dbReference type="FunFam" id="3.30.830.10:FF:000012">
    <property type="entry name" value="Protease 3"/>
    <property type="match status" value="1"/>
</dbReference>
<keyword evidence="3" id="KW-0645">Protease</keyword>
<dbReference type="FunFam" id="3.30.830.10:FF:000005">
    <property type="entry name" value="nardilysin isoform X1"/>
    <property type="match status" value="1"/>
</dbReference>
<feature type="domain" description="Coenzyme PQQ synthesis protein F-like C-terminal lobe" evidence="12">
    <location>
        <begin position="798"/>
        <end position="893"/>
    </location>
</feature>
<dbReference type="Pfam" id="PF16187">
    <property type="entry name" value="Peptidase_M16_M"/>
    <property type="match status" value="1"/>
</dbReference>
<proteinExistence type="inferred from homology"/>
<keyword evidence="7 13" id="KW-0482">Metalloprotease</keyword>
<evidence type="ECO:0000256" key="1">
    <source>
        <dbReference type="ARBA" id="ARBA00001947"/>
    </source>
</evidence>
<dbReference type="InterPro" id="IPR011249">
    <property type="entry name" value="Metalloenz_LuxS/M16"/>
</dbReference>
<dbReference type="Pfam" id="PF22456">
    <property type="entry name" value="PqqF-like_C_4"/>
    <property type="match status" value="1"/>
</dbReference>
<evidence type="ECO:0000259" key="9">
    <source>
        <dbReference type="Pfam" id="PF00675"/>
    </source>
</evidence>
<name>A0A9W8ILE9_9FUNG</name>
<feature type="domain" description="Peptidase M16 middle/third" evidence="11">
    <location>
        <begin position="404"/>
        <end position="687"/>
    </location>
</feature>
<comment type="caution">
    <text evidence="13">The sequence shown here is derived from an EMBL/GenBank/DDBJ whole genome shotgun (WGS) entry which is preliminary data.</text>
</comment>
<dbReference type="InterPro" id="IPR050626">
    <property type="entry name" value="Peptidase_M16"/>
</dbReference>
<evidence type="ECO:0000259" key="10">
    <source>
        <dbReference type="Pfam" id="PF05193"/>
    </source>
</evidence>
<dbReference type="InterPro" id="IPR032632">
    <property type="entry name" value="Peptidase_M16_M"/>
</dbReference>
<keyword evidence="5 13" id="KW-0378">Hydrolase</keyword>
<evidence type="ECO:0000256" key="7">
    <source>
        <dbReference type="ARBA" id="ARBA00023049"/>
    </source>
</evidence>
<dbReference type="GO" id="GO:0004222">
    <property type="term" value="F:metalloendopeptidase activity"/>
    <property type="evidence" value="ECO:0007669"/>
    <property type="project" value="UniProtKB-EC"/>
</dbReference>
<evidence type="ECO:0000259" key="11">
    <source>
        <dbReference type="Pfam" id="PF16187"/>
    </source>
</evidence>
<accession>A0A9W8ILE9</accession>
<evidence type="ECO:0000256" key="2">
    <source>
        <dbReference type="ARBA" id="ARBA00007261"/>
    </source>
</evidence>
<evidence type="ECO:0000256" key="8">
    <source>
        <dbReference type="RuleBase" id="RU004447"/>
    </source>
</evidence>
<dbReference type="GO" id="GO:0046872">
    <property type="term" value="F:metal ion binding"/>
    <property type="evidence" value="ECO:0007669"/>
    <property type="project" value="UniProtKB-KW"/>
</dbReference>
<evidence type="ECO:0000313" key="14">
    <source>
        <dbReference type="Proteomes" id="UP001140074"/>
    </source>
</evidence>
<dbReference type="PANTHER" id="PTHR43690:SF18">
    <property type="entry name" value="INSULIN-DEGRADING ENZYME-RELATED"/>
    <property type="match status" value="1"/>
</dbReference>
<keyword evidence="4" id="KW-0479">Metal-binding</keyword>
<dbReference type="Pfam" id="PF05193">
    <property type="entry name" value="Peptidase_M16_C"/>
    <property type="match status" value="1"/>
</dbReference>
<dbReference type="EMBL" id="JANBUY010000039">
    <property type="protein sequence ID" value="KAJ2866370.1"/>
    <property type="molecule type" value="Genomic_DNA"/>
</dbReference>
<dbReference type="PROSITE" id="PS00143">
    <property type="entry name" value="INSULINASE"/>
    <property type="match status" value="1"/>
</dbReference>
<dbReference type="GO" id="GO:0005829">
    <property type="term" value="C:cytosol"/>
    <property type="evidence" value="ECO:0007669"/>
    <property type="project" value="TreeGrafter"/>
</dbReference>